<feature type="transmembrane region" description="Helical" evidence="13">
    <location>
        <begin position="88"/>
        <end position="106"/>
    </location>
</feature>
<dbReference type="PANTHER" id="PTHR40659:SF1">
    <property type="entry name" value="NICKEL_COBALT EFFLUX SYSTEM RCNA"/>
    <property type="match status" value="1"/>
</dbReference>
<name>A0A5R9IZ53_9PROT</name>
<keyword evidence="8 13" id="KW-1133">Transmembrane helix</keyword>
<gene>
    <name evidence="14" type="ORF">FE263_20495</name>
</gene>
<dbReference type="GO" id="GO:0046583">
    <property type="term" value="F:monoatomic cation efflux transmembrane transporter activity"/>
    <property type="evidence" value="ECO:0007669"/>
    <property type="project" value="TreeGrafter"/>
</dbReference>
<dbReference type="InterPro" id="IPR051224">
    <property type="entry name" value="NiCoT_RcnA"/>
</dbReference>
<comment type="similarity">
    <text evidence="13">Belongs to the NiCoT transporter (TC 2.A.52) family.</text>
</comment>
<keyword evidence="10" id="KW-0921">Nickel transport</keyword>
<reference evidence="14 15" key="1">
    <citation type="submission" date="2019-05" db="EMBL/GenBank/DDBJ databases">
        <authorList>
            <person name="Pankratov T."/>
            <person name="Grouzdev D."/>
        </authorList>
    </citation>
    <scope>NUCLEOTIDE SEQUENCE [LARGE SCALE GENOMIC DNA]</scope>
    <source>
        <strain evidence="14 15">KEBCLARHB70R</strain>
    </source>
</reference>
<feature type="transmembrane region" description="Helical" evidence="13">
    <location>
        <begin position="350"/>
        <end position="374"/>
    </location>
</feature>
<organism evidence="14 15">
    <name type="scientific">Lichenicoccus roseus</name>
    <dbReference type="NCBI Taxonomy" id="2683649"/>
    <lineage>
        <taxon>Bacteria</taxon>
        <taxon>Pseudomonadati</taxon>
        <taxon>Pseudomonadota</taxon>
        <taxon>Alphaproteobacteria</taxon>
        <taxon>Acetobacterales</taxon>
        <taxon>Acetobacteraceae</taxon>
        <taxon>Lichenicoccus</taxon>
    </lineage>
</organism>
<comment type="function">
    <text evidence="1">Efflux system for nickel and cobalt.</text>
</comment>
<keyword evidence="5" id="KW-1003">Cell membrane</keyword>
<sequence>MNPADLIQTSSLGWLMGIGLLLGALHALEPGHAKTLIASFVVATRGSVPQAALLGLSAAVSHSLLVWILAGLAIYLGNQFIGDEVEPWLQLTSGVVIVVIGSTMIWRLGRRAAHLQPESTGPRGGKTFRTTDRVVELSVYEEQTPPEFRIHFYDLELGAVAPPDAGSISLQTVCRAGTRQAFHLTVRDGYLVSSETIPEPHDFAAAFSLMEDGRRHDHTFQFLGPHPHLAAHQHDHHHEHGHHHEHVRHGHHDAHAQAHAAQIRQHLHGRSVTTGQIAWFGLSSGLMPCPAALTMLLMCLRLKHVALGIGLVSAFSLGLAATLVMLGVVASLGMRHAVRYLPRSDRWMEVLPYCSATLVIGVGVFMSVTGFSALP</sequence>
<keyword evidence="9" id="KW-0406">Ion transport</keyword>
<evidence type="ECO:0000256" key="4">
    <source>
        <dbReference type="ARBA" id="ARBA00022448"/>
    </source>
</evidence>
<evidence type="ECO:0000256" key="9">
    <source>
        <dbReference type="ARBA" id="ARBA00023065"/>
    </source>
</evidence>
<dbReference type="GO" id="GO:0005886">
    <property type="term" value="C:plasma membrane"/>
    <property type="evidence" value="ECO:0007669"/>
    <property type="project" value="UniProtKB-SubCell"/>
</dbReference>
<accession>A0A5R9IZ53</accession>
<dbReference type="GO" id="GO:0010045">
    <property type="term" value="P:response to nickel cation"/>
    <property type="evidence" value="ECO:0007669"/>
    <property type="project" value="TreeGrafter"/>
</dbReference>
<dbReference type="GO" id="GO:0006824">
    <property type="term" value="P:cobalt ion transport"/>
    <property type="evidence" value="ECO:0007669"/>
    <property type="project" value="UniProtKB-KW"/>
</dbReference>
<evidence type="ECO:0000256" key="12">
    <source>
        <dbReference type="ARBA" id="ARBA00023285"/>
    </source>
</evidence>
<evidence type="ECO:0000256" key="13">
    <source>
        <dbReference type="RuleBase" id="RU362101"/>
    </source>
</evidence>
<evidence type="ECO:0000313" key="15">
    <source>
        <dbReference type="Proteomes" id="UP000305654"/>
    </source>
</evidence>
<protein>
    <recommendedName>
        <fullName evidence="13">Nickel/cobalt efflux system</fullName>
    </recommendedName>
</protein>
<proteinExistence type="inferred from homology"/>
<evidence type="ECO:0000313" key="14">
    <source>
        <dbReference type="EMBL" id="TLU70745.1"/>
    </source>
</evidence>
<comment type="caution">
    <text evidence="14">The sequence shown here is derived from an EMBL/GenBank/DDBJ whole genome shotgun (WGS) entry which is preliminary data.</text>
</comment>
<keyword evidence="11 13" id="KW-0472">Membrane</keyword>
<evidence type="ECO:0000256" key="3">
    <source>
        <dbReference type="ARBA" id="ARBA00022426"/>
    </source>
</evidence>
<keyword evidence="4 13" id="KW-0813">Transport</keyword>
<dbReference type="OrthoDB" id="271709at2"/>
<evidence type="ECO:0000256" key="5">
    <source>
        <dbReference type="ARBA" id="ARBA00022475"/>
    </source>
</evidence>
<keyword evidence="12" id="KW-0170">Cobalt</keyword>
<feature type="transmembrane region" description="Helical" evidence="13">
    <location>
        <begin position="12"/>
        <end position="30"/>
    </location>
</feature>
<dbReference type="GO" id="GO:0032025">
    <property type="term" value="P:response to cobalt ion"/>
    <property type="evidence" value="ECO:0007669"/>
    <property type="project" value="TreeGrafter"/>
</dbReference>
<keyword evidence="3" id="KW-0171">Cobalt transport</keyword>
<dbReference type="Pfam" id="PF03824">
    <property type="entry name" value="NicO"/>
    <property type="match status" value="2"/>
</dbReference>
<evidence type="ECO:0000256" key="2">
    <source>
        <dbReference type="ARBA" id="ARBA00004651"/>
    </source>
</evidence>
<evidence type="ECO:0000256" key="8">
    <source>
        <dbReference type="ARBA" id="ARBA00022989"/>
    </source>
</evidence>
<comment type="subcellular location">
    <subcellularLocation>
        <location evidence="2 13">Cell membrane</location>
        <topology evidence="2 13">Multi-pass membrane protein</topology>
    </subcellularLocation>
</comment>
<evidence type="ECO:0000256" key="1">
    <source>
        <dbReference type="ARBA" id="ARBA00002510"/>
    </source>
</evidence>
<feature type="transmembrane region" description="Helical" evidence="13">
    <location>
        <begin position="51"/>
        <end position="76"/>
    </location>
</feature>
<feature type="transmembrane region" description="Helical" evidence="13">
    <location>
        <begin position="277"/>
        <end position="298"/>
    </location>
</feature>
<feature type="transmembrane region" description="Helical" evidence="13">
    <location>
        <begin position="304"/>
        <end position="329"/>
    </location>
</feature>
<dbReference type="Proteomes" id="UP000305654">
    <property type="component" value="Unassembled WGS sequence"/>
</dbReference>
<keyword evidence="15" id="KW-1185">Reference proteome</keyword>
<dbReference type="InterPro" id="IPR011541">
    <property type="entry name" value="Ni/Co_transpt_high_affinity"/>
</dbReference>
<evidence type="ECO:0000256" key="11">
    <source>
        <dbReference type="ARBA" id="ARBA00023136"/>
    </source>
</evidence>
<keyword evidence="6" id="KW-0533">Nickel</keyword>
<evidence type="ECO:0000256" key="10">
    <source>
        <dbReference type="ARBA" id="ARBA00023112"/>
    </source>
</evidence>
<dbReference type="AlphaFoldDB" id="A0A5R9IZ53"/>
<dbReference type="PANTHER" id="PTHR40659">
    <property type="entry name" value="NICKEL/COBALT EFFLUX SYSTEM RCNA"/>
    <property type="match status" value="1"/>
</dbReference>
<dbReference type="EMBL" id="VCDI01000011">
    <property type="protein sequence ID" value="TLU70745.1"/>
    <property type="molecule type" value="Genomic_DNA"/>
</dbReference>
<evidence type="ECO:0000256" key="7">
    <source>
        <dbReference type="ARBA" id="ARBA00022692"/>
    </source>
</evidence>
<keyword evidence="7 13" id="KW-0812">Transmembrane</keyword>
<evidence type="ECO:0000256" key="6">
    <source>
        <dbReference type="ARBA" id="ARBA00022596"/>
    </source>
</evidence>
<dbReference type="RefSeq" id="WP_138327905.1">
    <property type="nucleotide sequence ID" value="NZ_VCDI01000011.1"/>
</dbReference>
<dbReference type="GO" id="GO:0015099">
    <property type="term" value="F:nickel cation transmembrane transporter activity"/>
    <property type="evidence" value="ECO:0007669"/>
    <property type="project" value="UniProtKB-UniRule"/>
</dbReference>